<keyword evidence="7" id="KW-0812">Transmembrane</keyword>
<evidence type="ECO:0000313" key="9">
    <source>
        <dbReference type="EMBL" id="HIS30192.1"/>
    </source>
</evidence>
<proteinExistence type="predicted"/>
<evidence type="ECO:0000256" key="3">
    <source>
        <dbReference type="ARBA" id="ARBA00022679"/>
    </source>
</evidence>
<dbReference type="EMBL" id="DVIQ01000007">
    <property type="protein sequence ID" value="HIS30192.1"/>
    <property type="molecule type" value="Genomic_DNA"/>
</dbReference>
<dbReference type="GO" id="GO:0042597">
    <property type="term" value="C:periplasmic space"/>
    <property type="evidence" value="ECO:0007669"/>
    <property type="project" value="UniProtKB-SubCell"/>
</dbReference>
<comment type="subcellular location">
    <subcellularLocation>
        <location evidence="1">Periplasm</location>
    </subcellularLocation>
</comment>
<keyword evidence="4" id="KW-0732">Signal</keyword>
<evidence type="ECO:0000256" key="4">
    <source>
        <dbReference type="ARBA" id="ARBA00022729"/>
    </source>
</evidence>
<keyword evidence="3" id="KW-0808">Transferase</keyword>
<dbReference type="Proteomes" id="UP000823935">
    <property type="component" value="Unassembled WGS sequence"/>
</dbReference>
<reference evidence="9" key="1">
    <citation type="submission" date="2020-10" db="EMBL/GenBank/DDBJ databases">
        <authorList>
            <person name="Gilroy R."/>
        </authorList>
    </citation>
    <scope>NUCLEOTIDE SEQUENCE</scope>
    <source>
        <strain evidence="9">CHK190-19873</strain>
    </source>
</reference>
<keyword evidence="7" id="KW-1133">Transmembrane helix</keyword>
<keyword evidence="5" id="KW-0574">Periplasm</keyword>
<evidence type="ECO:0000256" key="5">
    <source>
        <dbReference type="ARBA" id="ARBA00022764"/>
    </source>
</evidence>
<accession>A0A9D1EQ48</accession>
<feature type="transmembrane region" description="Helical" evidence="7">
    <location>
        <begin position="7"/>
        <end position="29"/>
    </location>
</feature>
<dbReference type="GO" id="GO:0042121">
    <property type="term" value="P:alginic acid biosynthetic process"/>
    <property type="evidence" value="ECO:0007669"/>
    <property type="project" value="UniProtKB-KW"/>
</dbReference>
<dbReference type="Pfam" id="PF16822">
    <property type="entry name" value="ALGX"/>
    <property type="match status" value="1"/>
</dbReference>
<evidence type="ECO:0000259" key="8">
    <source>
        <dbReference type="Pfam" id="PF16822"/>
    </source>
</evidence>
<sequence length="383" mass="43765">MGKKINTILAAGFIAGTAVMGVGTVYTLWGTPLSELSSAVGDEVFGKNTFISYYGLTQRLLGKRQILDSSETENVTRLNNGWLTFTYPEFDGTQYAENTAEFQQWLAERGIPFLYVETPFKVSKYDPQLPLGVEDYNNSNADLFLSVLAEKQVPYMDLREVMREQGLDHYEMFNRTDHHWTSEASFWCFQQLYPAICDTQGETVNQALLAEESYQWTTYEDIFLGSEGRRAGIPYGGMDDFTVITPLFETSIRVSRPYESRKSRREAEGTFEETLLHTEILEREDVYNRACDDVYGSNYALQVTENLDETVSDKTILVLKDSFGRPVVDFLANAFREVHAVDLRKLTDVGIREYVQEIEPDMVIVLYNPGQLRESQGVIYTFE</sequence>
<keyword evidence="7" id="KW-0472">Membrane</keyword>
<name>A0A9D1EQ48_9FIRM</name>
<feature type="domain" description="AlgX/AlgJ SGNH hydrolase-like" evidence="8">
    <location>
        <begin position="94"/>
        <end position="199"/>
    </location>
</feature>
<reference evidence="9" key="2">
    <citation type="journal article" date="2021" name="PeerJ">
        <title>Extensive microbial diversity within the chicken gut microbiome revealed by metagenomics and culture.</title>
        <authorList>
            <person name="Gilroy R."/>
            <person name="Ravi A."/>
            <person name="Getino M."/>
            <person name="Pursley I."/>
            <person name="Horton D.L."/>
            <person name="Alikhan N.F."/>
            <person name="Baker D."/>
            <person name="Gharbi K."/>
            <person name="Hall N."/>
            <person name="Watson M."/>
            <person name="Adriaenssens E.M."/>
            <person name="Foster-Nyarko E."/>
            <person name="Jarju S."/>
            <person name="Secka A."/>
            <person name="Antonio M."/>
            <person name="Oren A."/>
            <person name="Chaudhuri R.R."/>
            <person name="La Ragione R."/>
            <person name="Hildebrand F."/>
            <person name="Pallen M.J."/>
        </authorList>
    </citation>
    <scope>NUCLEOTIDE SEQUENCE</scope>
    <source>
        <strain evidence="9">CHK190-19873</strain>
    </source>
</reference>
<organism evidence="9 10">
    <name type="scientific">Candidatus Limivivens intestinipullorum</name>
    <dbReference type="NCBI Taxonomy" id="2840858"/>
    <lineage>
        <taxon>Bacteria</taxon>
        <taxon>Bacillati</taxon>
        <taxon>Bacillota</taxon>
        <taxon>Clostridia</taxon>
        <taxon>Lachnospirales</taxon>
        <taxon>Lachnospiraceae</taxon>
        <taxon>Lachnospiraceae incertae sedis</taxon>
        <taxon>Candidatus Limivivens</taxon>
    </lineage>
</organism>
<dbReference type="AlphaFoldDB" id="A0A9D1EQ48"/>
<keyword evidence="6" id="KW-0016">Alginate biosynthesis</keyword>
<dbReference type="SUPFAM" id="SSF52266">
    <property type="entry name" value="SGNH hydrolase"/>
    <property type="match status" value="1"/>
</dbReference>
<comment type="pathway">
    <text evidence="2">Glycan biosynthesis; alginate biosynthesis.</text>
</comment>
<evidence type="ECO:0000313" key="10">
    <source>
        <dbReference type="Proteomes" id="UP000823935"/>
    </source>
</evidence>
<dbReference type="GO" id="GO:0016740">
    <property type="term" value="F:transferase activity"/>
    <property type="evidence" value="ECO:0007669"/>
    <property type="project" value="UniProtKB-KW"/>
</dbReference>
<protein>
    <recommendedName>
        <fullName evidence="8">AlgX/AlgJ SGNH hydrolase-like domain-containing protein</fullName>
    </recommendedName>
</protein>
<comment type="caution">
    <text evidence="9">The sequence shown here is derived from an EMBL/GenBank/DDBJ whole genome shotgun (WGS) entry which is preliminary data.</text>
</comment>
<evidence type="ECO:0000256" key="1">
    <source>
        <dbReference type="ARBA" id="ARBA00004418"/>
    </source>
</evidence>
<evidence type="ECO:0000256" key="7">
    <source>
        <dbReference type="SAM" id="Phobius"/>
    </source>
</evidence>
<evidence type="ECO:0000256" key="6">
    <source>
        <dbReference type="ARBA" id="ARBA00022841"/>
    </source>
</evidence>
<gene>
    <name evidence="9" type="ORF">IAB44_01365</name>
</gene>
<dbReference type="InterPro" id="IPR031811">
    <property type="entry name" value="ALGX/ALGJ_SGNH-like"/>
</dbReference>
<evidence type="ECO:0000256" key="2">
    <source>
        <dbReference type="ARBA" id="ARBA00005182"/>
    </source>
</evidence>